<organism evidence="1 2">
    <name type="scientific">Glomus cerebriforme</name>
    <dbReference type="NCBI Taxonomy" id="658196"/>
    <lineage>
        <taxon>Eukaryota</taxon>
        <taxon>Fungi</taxon>
        <taxon>Fungi incertae sedis</taxon>
        <taxon>Mucoromycota</taxon>
        <taxon>Glomeromycotina</taxon>
        <taxon>Glomeromycetes</taxon>
        <taxon>Glomerales</taxon>
        <taxon>Glomeraceae</taxon>
        <taxon>Glomus</taxon>
    </lineage>
</organism>
<evidence type="ECO:0000313" key="2">
    <source>
        <dbReference type="Proteomes" id="UP000265703"/>
    </source>
</evidence>
<reference evidence="1 2" key="1">
    <citation type="submission" date="2018-06" db="EMBL/GenBank/DDBJ databases">
        <title>Comparative genomics reveals the genomic features of Rhizophagus irregularis, R. cerebriforme, R. diaphanum and Gigaspora rosea, and their symbiotic lifestyle signature.</title>
        <authorList>
            <person name="Morin E."/>
            <person name="San Clemente H."/>
            <person name="Chen E.C.H."/>
            <person name="De La Providencia I."/>
            <person name="Hainaut M."/>
            <person name="Kuo A."/>
            <person name="Kohler A."/>
            <person name="Murat C."/>
            <person name="Tang N."/>
            <person name="Roy S."/>
            <person name="Loubradou J."/>
            <person name="Henrissat B."/>
            <person name="Grigoriev I.V."/>
            <person name="Corradi N."/>
            <person name="Roux C."/>
            <person name="Martin F.M."/>
        </authorList>
    </citation>
    <scope>NUCLEOTIDE SEQUENCE [LARGE SCALE GENOMIC DNA]</scope>
    <source>
        <strain evidence="1 2">DAOM 227022</strain>
    </source>
</reference>
<evidence type="ECO:0000313" key="1">
    <source>
        <dbReference type="EMBL" id="RIA81244.1"/>
    </source>
</evidence>
<feature type="non-terminal residue" evidence="1">
    <location>
        <position position="1"/>
    </location>
</feature>
<proteinExistence type="predicted"/>
<name>A0A397SFN2_9GLOM</name>
<keyword evidence="2" id="KW-1185">Reference proteome</keyword>
<comment type="caution">
    <text evidence="1">The sequence shown here is derived from an EMBL/GenBank/DDBJ whole genome shotgun (WGS) entry which is preliminary data.</text>
</comment>
<protein>
    <submittedName>
        <fullName evidence="1">Uncharacterized protein</fullName>
    </submittedName>
</protein>
<dbReference type="AlphaFoldDB" id="A0A397SFN2"/>
<dbReference type="Proteomes" id="UP000265703">
    <property type="component" value="Unassembled WGS sequence"/>
</dbReference>
<accession>A0A397SFN2</accession>
<gene>
    <name evidence="1" type="ORF">C1645_837306</name>
</gene>
<sequence length="111" mass="12589">LLNIPATENAISVEVPAQETPSSLSTSPLEVFIAQDSLTGEIYKVYEVGIRIRVRIEKEMDRDGNKNRKEKEIGMGTFPLEVFTAQDSPTGSRFHIVFSHLGEIYKVYEEW</sequence>
<dbReference type="EMBL" id="QKYT01000825">
    <property type="protein sequence ID" value="RIA81244.1"/>
    <property type="molecule type" value="Genomic_DNA"/>
</dbReference>